<evidence type="ECO:0000259" key="1">
    <source>
        <dbReference type="SMART" id="SM00382"/>
    </source>
</evidence>
<organism evidence="2 3">
    <name type="scientific">Thioalkalivibrio paradoxus ARh 1</name>
    <dbReference type="NCBI Taxonomy" id="713585"/>
    <lineage>
        <taxon>Bacteria</taxon>
        <taxon>Pseudomonadati</taxon>
        <taxon>Pseudomonadota</taxon>
        <taxon>Gammaproteobacteria</taxon>
        <taxon>Chromatiales</taxon>
        <taxon>Ectothiorhodospiraceae</taxon>
        <taxon>Thioalkalivibrio</taxon>
    </lineage>
</organism>
<dbReference type="GO" id="GO:0006355">
    <property type="term" value="P:regulation of DNA-templated transcription"/>
    <property type="evidence" value="ECO:0007669"/>
    <property type="project" value="UniProtKB-ARBA"/>
</dbReference>
<dbReference type="InterPro" id="IPR003593">
    <property type="entry name" value="AAA+_ATPase"/>
</dbReference>
<dbReference type="EMBL" id="CP007029">
    <property type="protein sequence ID" value="AHF00270.1"/>
    <property type="molecule type" value="Genomic_DNA"/>
</dbReference>
<dbReference type="HOGENOM" id="CLU_057293_0_0_6"/>
<dbReference type="OrthoDB" id="34187at2"/>
<dbReference type="Gene3D" id="3.40.50.300">
    <property type="entry name" value="P-loop containing nucleotide triphosphate hydrolases"/>
    <property type="match status" value="1"/>
</dbReference>
<accession>W0DNV6</accession>
<dbReference type="KEGG" id="tti:THITH_15115"/>
<dbReference type="AlphaFoldDB" id="W0DNV6"/>
<dbReference type="RefSeq" id="WP_006747060.1">
    <property type="nucleotide sequence ID" value="NZ_CP007029.1"/>
</dbReference>
<dbReference type="InterPro" id="IPR011991">
    <property type="entry name" value="ArsR-like_HTH"/>
</dbReference>
<dbReference type="SUPFAM" id="SSF46689">
    <property type="entry name" value="Homeodomain-like"/>
    <property type="match status" value="1"/>
</dbReference>
<dbReference type="SUPFAM" id="SSF52540">
    <property type="entry name" value="P-loop containing nucleoside triphosphate hydrolases"/>
    <property type="match status" value="1"/>
</dbReference>
<keyword evidence="3" id="KW-1185">Reference proteome</keyword>
<dbReference type="InterPro" id="IPR009057">
    <property type="entry name" value="Homeodomain-like_sf"/>
</dbReference>
<proteinExistence type="predicted"/>
<evidence type="ECO:0000313" key="3">
    <source>
        <dbReference type="Proteomes" id="UP000005289"/>
    </source>
</evidence>
<reference evidence="2 3" key="1">
    <citation type="submission" date="2013-12" db="EMBL/GenBank/DDBJ databases">
        <authorList>
            <consortium name="DOE Joint Genome Institute"/>
            <person name="Muyzer G."/>
            <person name="Huntemann M."/>
            <person name="Han J."/>
            <person name="Chen A."/>
            <person name="Kyrpides N."/>
            <person name="Mavromatis K."/>
            <person name="Markowitz V."/>
            <person name="Palaniappan K."/>
            <person name="Ivanova N."/>
            <person name="Schaumberg A."/>
            <person name="Pati A."/>
            <person name="Liolios K."/>
            <person name="Nordberg H.P."/>
            <person name="Cantor M.N."/>
            <person name="Hua S.X."/>
            <person name="Woyke T."/>
        </authorList>
    </citation>
    <scope>NUCLEOTIDE SEQUENCE [LARGE SCALE GENOMIC DNA]</scope>
    <source>
        <strain evidence="2 3">ARh 1</strain>
    </source>
</reference>
<dbReference type="STRING" id="713585.THITH_15115"/>
<dbReference type="Pfam" id="PF13481">
    <property type="entry name" value="AAA_25"/>
    <property type="match status" value="1"/>
</dbReference>
<gene>
    <name evidence="2" type="ORF">THITH_15115</name>
</gene>
<evidence type="ECO:0000313" key="2">
    <source>
        <dbReference type="EMBL" id="AHF00270.1"/>
    </source>
</evidence>
<dbReference type="Pfam" id="PF13384">
    <property type="entry name" value="HTH_23"/>
    <property type="match status" value="1"/>
</dbReference>
<dbReference type="Gene3D" id="1.10.10.60">
    <property type="entry name" value="Homeodomain-like"/>
    <property type="match status" value="1"/>
</dbReference>
<dbReference type="InterPro" id="IPR027417">
    <property type="entry name" value="P-loop_NTPase"/>
</dbReference>
<sequence>MNPAQFVKPTHVEADAWPIRPIGLAEFLGRDFPPRKNLLAPWLPAQGLCMVYARRGIGKTHFALGVGYAIAAGGTYLGWTAPEPAGVLYIDGEMPAVAMQERLAAIVASAESEAIAPFTILTPDLQPEGMPRIDTTDGQDAIESALLPEHRLIVVDNISTLTSAKENDADAWTPVQAWALRQRASGRSVLFVHHSGKGGAQRGTSRREDVLDTVIALSRPNDYSPEQGAVFECHFEKSRGIYGEDVQPIEATLTTGPDGLMTWATRTVEESTFDRVVDLLNEGMSQSEIATELEVNKSTVSRHAKRAKAGGYLSGGAK</sequence>
<dbReference type="CDD" id="cd00090">
    <property type="entry name" value="HTH_ARSR"/>
    <property type="match status" value="1"/>
</dbReference>
<dbReference type="Proteomes" id="UP000005289">
    <property type="component" value="Chromosome"/>
</dbReference>
<feature type="domain" description="AAA+ ATPase" evidence="1">
    <location>
        <begin position="45"/>
        <end position="221"/>
    </location>
</feature>
<protein>
    <recommendedName>
        <fullName evidence="1">AAA+ ATPase domain-containing protein</fullName>
    </recommendedName>
</protein>
<name>W0DNV6_9GAMM</name>
<dbReference type="SMART" id="SM00382">
    <property type="entry name" value="AAA"/>
    <property type="match status" value="1"/>
</dbReference>